<dbReference type="SUPFAM" id="SSF52009">
    <property type="entry name" value="Phosphohistidine domain"/>
    <property type="match status" value="1"/>
</dbReference>
<organism evidence="3 4">
    <name type="scientific">Dictyobacter vulcani</name>
    <dbReference type="NCBI Taxonomy" id="2607529"/>
    <lineage>
        <taxon>Bacteria</taxon>
        <taxon>Bacillati</taxon>
        <taxon>Chloroflexota</taxon>
        <taxon>Ktedonobacteria</taxon>
        <taxon>Ktedonobacterales</taxon>
        <taxon>Dictyobacteraceae</taxon>
        <taxon>Dictyobacter</taxon>
    </lineage>
</organism>
<accession>A0A5J4L2M1</accession>
<dbReference type="PANTHER" id="PTHR43615">
    <property type="entry name" value="PHOSPHOENOLPYRUVATE SYNTHASE-RELATED"/>
    <property type="match status" value="1"/>
</dbReference>
<dbReference type="EMBL" id="BKZW01000004">
    <property type="protein sequence ID" value="GER91716.1"/>
    <property type="molecule type" value="Genomic_DNA"/>
</dbReference>
<gene>
    <name evidence="3" type="ORF">KDW_58780</name>
</gene>
<proteinExistence type="predicted"/>
<dbReference type="PANTHER" id="PTHR43615:SF1">
    <property type="entry name" value="PPDK_N DOMAIN-CONTAINING PROTEIN"/>
    <property type="match status" value="1"/>
</dbReference>
<dbReference type="Gene3D" id="3.50.30.10">
    <property type="entry name" value="Phosphohistidine domain"/>
    <property type="match status" value="1"/>
</dbReference>
<dbReference type="AlphaFoldDB" id="A0A5J4L2M1"/>
<evidence type="ECO:0008006" key="5">
    <source>
        <dbReference type="Google" id="ProtNLM"/>
    </source>
</evidence>
<dbReference type="GO" id="GO:0016301">
    <property type="term" value="F:kinase activity"/>
    <property type="evidence" value="ECO:0007669"/>
    <property type="project" value="InterPro"/>
</dbReference>
<dbReference type="Proteomes" id="UP000326912">
    <property type="component" value="Unassembled WGS sequence"/>
</dbReference>
<protein>
    <recommendedName>
        <fullName evidence="5">Phosphoenolpyruvate synthase</fullName>
    </recommendedName>
</protein>
<feature type="domain" description="Pyruvate phosphate dikinase AMP/ATP-binding" evidence="2">
    <location>
        <begin position="3"/>
        <end position="102"/>
    </location>
</feature>
<evidence type="ECO:0000259" key="1">
    <source>
        <dbReference type="Pfam" id="PF00391"/>
    </source>
</evidence>
<comment type="caution">
    <text evidence="3">The sequence shown here is derived from an EMBL/GenBank/DDBJ whole genome shotgun (WGS) entry which is preliminary data.</text>
</comment>
<dbReference type="InterPro" id="IPR036637">
    <property type="entry name" value="Phosphohistidine_dom_sf"/>
</dbReference>
<dbReference type="InterPro" id="IPR002192">
    <property type="entry name" value="PPDK_AMP/ATP-bd"/>
</dbReference>
<sequence>MGGLVTPDTIVVEKASGTILKQEITAKDVMTVRTPTGTHEEPVPQDQCTQAVLTAPQVAELTRLGVQIEKLYAQPMDIEWARQAERFFIVQARPITTLRGSNAPCEEWNDSLKVDYLWSNGNLGEAVPDVMTPCTWSLIEVFMSEATSPMYAPGIREYQPVGNIGGRFYMNISLTTTISRKFGAGQKRFKAAIEEAFGHIPEGLEIPLIPVSRWHLVRSILPIVLRVQQRVKTNMRKMPEFFSTAAARCETLKTRIRASSDPVDLITLWHSELEPFLREASSMLEAATRQEGNGSGLYMVRRDLRELVGETDANVLLSGLSSGANPLASLGPLVGLDQLIRGEIDRATFIRQYGHRSPHEFEVSIPRPAEDPAWIDDQLAGLRAAPVDVQTLFTRQQEAQTAAWERFKQRYPRKAVKMQRRIQRSMVVFRDRETARSEVIRVFWVLREFVLRAGELSGQGEALFMLSMDEILAVLAGDEAPLAHIPARRTAYERYSALPAYPALIRGHFDPLRWVADPQRRSDVFDASGQTPASTSELITGFPGAEGSIEGRVRVITTVDMGNELQPGEILVTIVTNIGWTPLFPRAAAVVTDVGAPLSHAAIVARELGIPAVVGCGNATMRLHTGDLVRVNGGQGTVEILS</sequence>
<name>A0A5J4L2M1_9CHLR</name>
<feature type="domain" description="PEP-utilising enzyme mobile" evidence="1">
    <location>
        <begin position="566"/>
        <end position="636"/>
    </location>
</feature>
<dbReference type="Pfam" id="PF00391">
    <property type="entry name" value="PEP-utilizers"/>
    <property type="match status" value="1"/>
</dbReference>
<dbReference type="GO" id="GO:0005524">
    <property type="term" value="F:ATP binding"/>
    <property type="evidence" value="ECO:0007669"/>
    <property type="project" value="InterPro"/>
</dbReference>
<evidence type="ECO:0000259" key="2">
    <source>
        <dbReference type="Pfam" id="PF01326"/>
    </source>
</evidence>
<dbReference type="Gene3D" id="3.30.470.20">
    <property type="entry name" value="ATP-grasp fold, B domain"/>
    <property type="match status" value="1"/>
</dbReference>
<evidence type="ECO:0000313" key="3">
    <source>
        <dbReference type="EMBL" id="GER91716.1"/>
    </source>
</evidence>
<evidence type="ECO:0000313" key="4">
    <source>
        <dbReference type="Proteomes" id="UP000326912"/>
    </source>
</evidence>
<reference evidence="3 4" key="1">
    <citation type="submission" date="2019-10" db="EMBL/GenBank/DDBJ databases">
        <title>Dictyobacter vulcani sp. nov., within the class Ktedonobacteria, isolated from soil of volcanic Mt. Zao.</title>
        <authorList>
            <person name="Zheng Y."/>
            <person name="Wang C.M."/>
            <person name="Sakai Y."/>
            <person name="Abe K."/>
            <person name="Yokota A."/>
            <person name="Yabe S."/>
        </authorList>
    </citation>
    <scope>NUCLEOTIDE SEQUENCE [LARGE SCALE GENOMIC DNA]</scope>
    <source>
        <strain evidence="3 4">W12</strain>
    </source>
</reference>
<keyword evidence="4" id="KW-1185">Reference proteome</keyword>
<dbReference type="Pfam" id="PF01326">
    <property type="entry name" value="PPDK_N"/>
    <property type="match status" value="1"/>
</dbReference>
<dbReference type="SUPFAM" id="SSF56059">
    <property type="entry name" value="Glutathione synthetase ATP-binding domain-like"/>
    <property type="match status" value="1"/>
</dbReference>
<dbReference type="InterPro" id="IPR051549">
    <property type="entry name" value="PEP_Utilizing_Enz"/>
</dbReference>
<dbReference type="InterPro" id="IPR008279">
    <property type="entry name" value="PEP-util_enz_mobile_dom"/>
</dbReference>